<sequence>MTPAHLHLWLPALAVPSNWIIADADGAAVTRLLLRQFNSTNHWDGCEVLNLYRIAGTVPEALVLGNADRILRDSHATDINAHPLDIPPQYGIIATRSTGLLSTGTRLVHSQFTNYVVNRAAGGALIEQAIVVGTDVQSALAEECAALTENLYRSVLASIDRPHDPRL</sequence>
<gene>
    <name evidence="1" type="ORF">BZL29_7697</name>
</gene>
<name>A0A1V3WEG3_MYCKA</name>
<protein>
    <submittedName>
        <fullName evidence="1">Uncharacterized protein</fullName>
    </submittedName>
</protein>
<organism evidence="1 2">
    <name type="scientific">Mycobacterium kansasii</name>
    <dbReference type="NCBI Taxonomy" id="1768"/>
    <lineage>
        <taxon>Bacteria</taxon>
        <taxon>Bacillati</taxon>
        <taxon>Actinomycetota</taxon>
        <taxon>Actinomycetes</taxon>
        <taxon>Mycobacteriales</taxon>
        <taxon>Mycobacteriaceae</taxon>
        <taxon>Mycobacterium</taxon>
    </lineage>
</organism>
<comment type="caution">
    <text evidence="1">The sequence shown here is derived from an EMBL/GenBank/DDBJ whole genome shotgun (WGS) entry which is preliminary data.</text>
</comment>
<reference evidence="1 2" key="1">
    <citation type="submission" date="2017-02" db="EMBL/GenBank/DDBJ databases">
        <title>Complete genome sequences of Mycobacterium kansasii strains isolated from rhesus macaques.</title>
        <authorList>
            <person name="Panda A."/>
            <person name="Nagaraj S."/>
            <person name="Zhao X."/>
            <person name="Tettelin H."/>
            <person name="Detolla L.J."/>
        </authorList>
    </citation>
    <scope>NUCLEOTIDE SEQUENCE [LARGE SCALE GENOMIC DNA]</scope>
    <source>
        <strain evidence="1 2">11-3469</strain>
    </source>
</reference>
<evidence type="ECO:0000313" key="2">
    <source>
        <dbReference type="Proteomes" id="UP000188532"/>
    </source>
</evidence>
<proteinExistence type="predicted"/>
<accession>A0A1V3WEG3</accession>
<dbReference type="Proteomes" id="UP000188532">
    <property type="component" value="Unassembled WGS sequence"/>
</dbReference>
<dbReference type="AlphaFoldDB" id="A0A1V3WEG3"/>
<dbReference type="EMBL" id="MVBN01000011">
    <property type="protein sequence ID" value="OOK65340.1"/>
    <property type="molecule type" value="Genomic_DNA"/>
</dbReference>
<evidence type="ECO:0000313" key="1">
    <source>
        <dbReference type="EMBL" id="OOK65340.1"/>
    </source>
</evidence>